<evidence type="ECO:0000256" key="7">
    <source>
        <dbReference type="ARBA" id="ARBA00022801"/>
    </source>
</evidence>
<evidence type="ECO:0000313" key="12">
    <source>
        <dbReference type="EMBL" id="KAH6590142.1"/>
    </source>
</evidence>
<dbReference type="Gene3D" id="3.10.170.10">
    <property type="match status" value="1"/>
</dbReference>
<evidence type="ECO:0000256" key="8">
    <source>
        <dbReference type="ARBA" id="ARBA00022833"/>
    </source>
</evidence>
<keyword evidence="11" id="KW-0732">Signal</keyword>
<dbReference type="PANTHER" id="PTHR33478">
    <property type="entry name" value="EXTRACELLULAR METALLOPROTEINASE MEP"/>
    <property type="match status" value="1"/>
</dbReference>
<organism evidence="12 13">
    <name type="scientific">Batrachochytrium salamandrivorans</name>
    <dbReference type="NCBI Taxonomy" id="1357716"/>
    <lineage>
        <taxon>Eukaryota</taxon>
        <taxon>Fungi</taxon>
        <taxon>Fungi incertae sedis</taxon>
        <taxon>Chytridiomycota</taxon>
        <taxon>Chytridiomycota incertae sedis</taxon>
        <taxon>Chytridiomycetes</taxon>
        <taxon>Rhizophydiales</taxon>
        <taxon>Rhizophydiales incertae sedis</taxon>
        <taxon>Batrachochytrium</taxon>
    </lineage>
</organism>
<sequence>MVAVSFFLVLALVSSTAVAQSATDGFTSLFAYFKRQETLEPPELPTESVYEWIPPIESALAPTSDRNSVKIGLSYILQKLNLKSDQFEMSTSFTDHLEVTHVYGTPLYLGFPIGNLRAAAHVEKGQTFFYSATIMNDRKLKKRSLTTPKPTVKKSAEEAVKAAVDCLKVPFYHKIAPVMEGYWTKDGNILVWVFQMRNDPITQWFEVKVNANTVMMEDVPFKTTTKGMFSGVFDPMLPPQTPKNTEVGVINSFYITNAFHDTTYQYGFTEKAGNFQHDNFGKGGMGRDQVIINVQNSKKTNNAHFYTPPDGEPGVLDLHIFTATKPHRDSALDNTVVIHELTHGLTGRLTGGAHDNLCMSVTESRGLSEGYSDMMALMLTAKAEDTRDTKRVIGEYVE</sequence>
<dbReference type="InterPro" id="IPR001842">
    <property type="entry name" value="Peptidase_M36"/>
</dbReference>
<feature type="chain" id="PRO_5044976894" description="Extracellular metalloproteinase" evidence="11">
    <location>
        <begin position="20"/>
        <end position="398"/>
    </location>
</feature>
<gene>
    <name evidence="12" type="ORF">BASA50_009555</name>
</gene>
<reference evidence="12 13" key="1">
    <citation type="submission" date="2021-02" db="EMBL/GenBank/DDBJ databases">
        <title>Variation within the Batrachochytrium salamandrivorans European outbreak.</title>
        <authorList>
            <person name="Kelly M."/>
            <person name="Pasmans F."/>
            <person name="Shea T.P."/>
            <person name="Munoz J.F."/>
            <person name="Carranza S."/>
            <person name="Cuomo C.A."/>
            <person name="Martel A."/>
        </authorList>
    </citation>
    <scope>NUCLEOTIDE SEQUENCE [LARGE SCALE GENOMIC DNA]</scope>
    <source>
        <strain evidence="12 13">AMFP18/2</strain>
    </source>
</reference>
<comment type="subcellular location">
    <subcellularLocation>
        <location evidence="2 11">Secreted</location>
    </subcellularLocation>
</comment>
<evidence type="ECO:0000256" key="1">
    <source>
        <dbReference type="ARBA" id="ARBA00001947"/>
    </source>
</evidence>
<evidence type="ECO:0000256" key="2">
    <source>
        <dbReference type="ARBA" id="ARBA00004613"/>
    </source>
</evidence>
<dbReference type="Proteomes" id="UP001648503">
    <property type="component" value="Unassembled WGS sequence"/>
</dbReference>
<comment type="caution">
    <text evidence="12">The sequence shown here is derived from an EMBL/GenBank/DDBJ whole genome shotgun (WGS) entry which is preliminary data.</text>
</comment>
<dbReference type="Pfam" id="PF02128">
    <property type="entry name" value="Peptidase_M36"/>
    <property type="match status" value="1"/>
</dbReference>
<keyword evidence="10 11" id="KW-0865">Zymogen</keyword>
<name>A0ABQ8F0W6_9FUNG</name>
<dbReference type="EMBL" id="JAFCIX010000436">
    <property type="protein sequence ID" value="KAH6590142.1"/>
    <property type="molecule type" value="Genomic_DNA"/>
</dbReference>
<dbReference type="Gene3D" id="1.10.390.10">
    <property type="entry name" value="Neutral Protease Domain 2"/>
    <property type="match status" value="1"/>
</dbReference>
<keyword evidence="9 11" id="KW-0482">Metalloprotease</keyword>
<dbReference type="PRINTS" id="PR00999">
    <property type="entry name" value="FUNGALYSIN"/>
</dbReference>
<feature type="signal peptide" evidence="11">
    <location>
        <begin position="1"/>
        <end position="19"/>
    </location>
</feature>
<protein>
    <recommendedName>
        <fullName evidence="11">Extracellular metalloproteinase</fullName>
        <ecNumber evidence="11">3.4.24.-</ecNumber>
    </recommendedName>
    <alternativeName>
        <fullName evidence="11">Fungalysin</fullName>
    </alternativeName>
</protein>
<comment type="cofactor">
    <cofactor evidence="1 11">
        <name>Zn(2+)</name>
        <dbReference type="ChEBI" id="CHEBI:29105"/>
    </cofactor>
</comment>
<evidence type="ECO:0000256" key="9">
    <source>
        <dbReference type="ARBA" id="ARBA00023049"/>
    </source>
</evidence>
<proteinExistence type="inferred from homology"/>
<dbReference type="PANTHER" id="PTHR33478:SF1">
    <property type="entry name" value="EXTRACELLULAR METALLOPROTEINASE MEP"/>
    <property type="match status" value="1"/>
</dbReference>
<evidence type="ECO:0000256" key="10">
    <source>
        <dbReference type="ARBA" id="ARBA00023145"/>
    </source>
</evidence>
<evidence type="ECO:0000256" key="3">
    <source>
        <dbReference type="ARBA" id="ARBA00006006"/>
    </source>
</evidence>
<keyword evidence="6 11" id="KW-0479">Metal-binding</keyword>
<comment type="similarity">
    <text evidence="3 11">Belongs to the peptidase M36 family.</text>
</comment>
<dbReference type="InterPro" id="IPR027268">
    <property type="entry name" value="Peptidase_M4/M1_CTD_sf"/>
</dbReference>
<keyword evidence="4 11" id="KW-0964">Secreted</keyword>
<dbReference type="InterPro" id="IPR050371">
    <property type="entry name" value="Fungal_virulence_M36"/>
</dbReference>
<dbReference type="SUPFAM" id="SSF55486">
    <property type="entry name" value="Metalloproteases ('zincins'), catalytic domain"/>
    <property type="match status" value="1"/>
</dbReference>
<keyword evidence="13" id="KW-1185">Reference proteome</keyword>
<evidence type="ECO:0000256" key="11">
    <source>
        <dbReference type="RuleBase" id="RU364017"/>
    </source>
</evidence>
<evidence type="ECO:0000256" key="4">
    <source>
        <dbReference type="ARBA" id="ARBA00022525"/>
    </source>
</evidence>
<evidence type="ECO:0000256" key="5">
    <source>
        <dbReference type="ARBA" id="ARBA00022670"/>
    </source>
</evidence>
<accession>A0ABQ8F0W6</accession>
<evidence type="ECO:0000313" key="13">
    <source>
        <dbReference type="Proteomes" id="UP001648503"/>
    </source>
</evidence>
<dbReference type="EC" id="3.4.24.-" evidence="11"/>
<keyword evidence="8 11" id="KW-0862">Zinc</keyword>
<keyword evidence="7 11" id="KW-0378">Hydrolase</keyword>
<keyword evidence="5 11" id="KW-0645">Protease</keyword>
<evidence type="ECO:0000256" key="6">
    <source>
        <dbReference type="ARBA" id="ARBA00022723"/>
    </source>
</evidence>